<dbReference type="PANTHER" id="PTHR42648">
    <property type="entry name" value="TRANSPOSASE, PUTATIVE-RELATED"/>
    <property type="match status" value="1"/>
</dbReference>
<dbReference type="PROSITE" id="PS50994">
    <property type="entry name" value="INTEGRASE"/>
    <property type="match status" value="1"/>
</dbReference>
<gene>
    <name evidence="4" type="primary">LOC140011340</name>
</gene>
<dbReference type="InterPro" id="IPR012337">
    <property type="entry name" value="RNaseH-like_sf"/>
</dbReference>
<dbReference type="Gene3D" id="3.30.420.10">
    <property type="entry name" value="Ribonuclease H-like superfamily/Ribonuclease H"/>
    <property type="match status" value="1"/>
</dbReference>
<dbReference type="SUPFAM" id="SSF53098">
    <property type="entry name" value="Ribonuclease H-like"/>
    <property type="match status" value="1"/>
</dbReference>
<dbReference type="PANTHER" id="PTHR42648:SF28">
    <property type="entry name" value="TRANSPOSON-ENCODED PROTEIN WITH RIBONUCLEASE H-LIKE AND RETROVIRUS ZINC FINGER-LIKE DOMAINS"/>
    <property type="match status" value="1"/>
</dbReference>
<dbReference type="RefSeq" id="XP_071916233.1">
    <property type="nucleotide sequence ID" value="XM_072060132.1"/>
</dbReference>
<dbReference type="InterPro" id="IPR001584">
    <property type="entry name" value="Integrase_cat-core"/>
</dbReference>
<dbReference type="InterPro" id="IPR039537">
    <property type="entry name" value="Retrotran_Ty1/copia-like"/>
</dbReference>
<dbReference type="GeneID" id="140011340"/>
<name>A0ABM4V9M4_COFAR</name>
<organism evidence="3 4">
    <name type="scientific">Coffea arabica</name>
    <name type="common">Arabian coffee</name>
    <dbReference type="NCBI Taxonomy" id="13443"/>
    <lineage>
        <taxon>Eukaryota</taxon>
        <taxon>Viridiplantae</taxon>
        <taxon>Streptophyta</taxon>
        <taxon>Embryophyta</taxon>
        <taxon>Tracheophyta</taxon>
        <taxon>Spermatophyta</taxon>
        <taxon>Magnoliopsida</taxon>
        <taxon>eudicotyledons</taxon>
        <taxon>Gunneridae</taxon>
        <taxon>Pentapetalae</taxon>
        <taxon>asterids</taxon>
        <taxon>lamiids</taxon>
        <taxon>Gentianales</taxon>
        <taxon>Rubiaceae</taxon>
        <taxon>Ixoroideae</taxon>
        <taxon>Gardenieae complex</taxon>
        <taxon>Bertiereae - Coffeeae clade</taxon>
        <taxon>Coffeeae</taxon>
        <taxon>Coffea</taxon>
    </lineage>
</organism>
<dbReference type="Proteomes" id="UP001652660">
    <property type="component" value="Chromosome 7e"/>
</dbReference>
<evidence type="ECO:0000259" key="2">
    <source>
        <dbReference type="PROSITE" id="PS50994"/>
    </source>
</evidence>
<feature type="domain" description="Integrase catalytic" evidence="2">
    <location>
        <begin position="42"/>
        <end position="197"/>
    </location>
</feature>
<dbReference type="InterPro" id="IPR036397">
    <property type="entry name" value="RNaseH_sf"/>
</dbReference>
<proteinExistence type="predicted"/>
<keyword evidence="3" id="KW-1185">Reference proteome</keyword>
<sequence length="270" mass="31248">MDLDLAVRDDSSPSLTDQSTSDEKRDKERWERSNRLCLMIIKKAVPEAFRGTMSDSHVTAKEFLQDIEKRRFSEYGYIYLISKKSQSLDVFKNFKAEVENQLNKRIKSVRSDRGGPFAKYLEKCGIVPQYTMPGSPTMNDVTERRNRTLKDMVSSVINPVLDLIPELDHDITNQDNVEEQTLPFQEPVPLRRSIRERRSAVPNDYIIFLQEHEDDSGLMEDDPINFRQAMKSSNSQKWIDVMNEEIKSMKDNDVWDLVPLPEGAKPIGCK</sequence>
<accession>A0ABM4V9M4</accession>
<feature type="region of interest" description="Disordered" evidence="1">
    <location>
        <begin position="1"/>
        <end position="28"/>
    </location>
</feature>
<reference evidence="4" key="1">
    <citation type="submission" date="2025-08" db="UniProtKB">
        <authorList>
            <consortium name="RefSeq"/>
        </authorList>
    </citation>
    <scope>IDENTIFICATION</scope>
    <source>
        <tissue evidence="4">Leaves</tissue>
    </source>
</reference>
<feature type="compositionally biased region" description="Basic and acidic residues" evidence="1">
    <location>
        <begin position="1"/>
        <end position="11"/>
    </location>
</feature>
<evidence type="ECO:0000313" key="4">
    <source>
        <dbReference type="RefSeq" id="XP_071916233.1"/>
    </source>
</evidence>
<protein>
    <recommendedName>
        <fullName evidence="2">Integrase catalytic domain-containing protein</fullName>
    </recommendedName>
</protein>
<evidence type="ECO:0000313" key="3">
    <source>
        <dbReference type="Proteomes" id="UP001652660"/>
    </source>
</evidence>
<evidence type="ECO:0000256" key="1">
    <source>
        <dbReference type="SAM" id="MobiDB-lite"/>
    </source>
</evidence>